<feature type="transmembrane region" description="Helical" evidence="1">
    <location>
        <begin position="264"/>
        <end position="283"/>
    </location>
</feature>
<feature type="transmembrane region" description="Helical" evidence="1">
    <location>
        <begin position="178"/>
        <end position="195"/>
    </location>
</feature>
<feature type="transmembrane region" description="Helical" evidence="1">
    <location>
        <begin position="201"/>
        <end position="219"/>
    </location>
</feature>
<feature type="transmembrane region" description="Helical" evidence="1">
    <location>
        <begin position="96"/>
        <end position="113"/>
    </location>
</feature>
<keyword evidence="1" id="KW-0812">Transmembrane</keyword>
<keyword evidence="1" id="KW-1133">Transmembrane helix</keyword>
<name>A0AAE4Y8B8_9RHOB</name>
<evidence type="ECO:0000313" key="3">
    <source>
        <dbReference type="Proteomes" id="UP001193501"/>
    </source>
</evidence>
<feature type="transmembrane region" description="Helical" evidence="1">
    <location>
        <begin position="65"/>
        <end position="84"/>
    </location>
</feature>
<keyword evidence="1" id="KW-0472">Membrane</keyword>
<feature type="transmembrane region" description="Helical" evidence="1">
    <location>
        <begin position="239"/>
        <end position="258"/>
    </location>
</feature>
<dbReference type="Proteomes" id="UP001193501">
    <property type="component" value="Unassembled WGS sequence"/>
</dbReference>
<dbReference type="EMBL" id="JAABNR010000004">
    <property type="protein sequence ID" value="NBZ87069.1"/>
    <property type="molecule type" value="Genomic_DNA"/>
</dbReference>
<dbReference type="RefSeq" id="WP_168773874.1">
    <property type="nucleotide sequence ID" value="NZ_JAABNR010000004.1"/>
</dbReference>
<reference evidence="2" key="1">
    <citation type="submission" date="2020-01" db="EMBL/GenBank/DDBJ databases">
        <authorList>
            <person name="Chen W.-M."/>
        </authorList>
    </citation>
    <scope>NUCLEOTIDE SEQUENCE</scope>
    <source>
        <strain evidence="2">CYK-10</strain>
    </source>
</reference>
<evidence type="ECO:0000313" key="2">
    <source>
        <dbReference type="EMBL" id="NBZ87069.1"/>
    </source>
</evidence>
<proteinExistence type="predicted"/>
<feature type="transmembrane region" description="Helical" evidence="1">
    <location>
        <begin position="32"/>
        <end position="53"/>
    </location>
</feature>
<feature type="transmembrane region" description="Helical" evidence="1">
    <location>
        <begin position="149"/>
        <end position="166"/>
    </location>
</feature>
<gene>
    <name evidence="2" type="ORF">GV832_05700</name>
</gene>
<accession>A0AAE4Y8B8</accession>
<sequence>MRFLLASACLGIIAFWASEVFFWSIPHPDFALADQAVTCLAYMFCASVALYVVTRAGVQGVKAAFLGGAVLGYLVEGAVVGTMYDAFPFQLVWTPLAWHALISGGVVLGLGRAGGALQRLGLWLGLGVFGAVLASYWPKEHPIPGQEAVLAYLMGFGALVVAAQLALDRIGPLTAPPLWVMALPGGLLGASWAMQGVATLSPLRLLLPVILAVLVWLAFRVGDRQPLRLGPSGGWRHGLFLVTPLVTAMLGRLAWDAFPEGLEIWPLAVVTCLVALIWLGSLLRPGLSAPR</sequence>
<organism evidence="2 3">
    <name type="scientific">Stagnihabitans tardus</name>
    <dbReference type="NCBI Taxonomy" id="2699202"/>
    <lineage>
        <taxon>Bacteria</taxon>
        <taxon>Pseudomonadati</taxon>
        <taxon>Pseudomonadota</taxon>
        <taxon>Alphaproteobacteria</taxon>
        <taxon>Rhodobacterales</taxon>
        <taxon>Paracoccaceae</taxon>
        <taxon>Stagnihabitans</taxon>
    </lineage>
</organism>
<protein>
    <submittedName>
        <fullName evidence="2">Uncharacterized protein</fullName>
    </submittedName>
</protein>
<comment type="caution">
    <text evidence="2">The sequence shown here is derived from an EMBL/GenBank/DDBJ whole genome shotgun (WGS) entry which is preliminary data.</text>
</comment>
<evidence type="ECO:0000256" key="1">
    <source>
        <dbReference type="SAM" id="Phobius"/>
    </source>
</evidence>
<keyword evidence="3" id="KW-1185">Reference proteome</keyword>
<dbReference type="AlphaFoldDB" id="A0AAE4Y8B8"/>
<feature type="transmembrane region" description="Helical" evidence="1">
    <location>
        <begin position="120"/>
        <end position="137"/>
    </location>
</feature>